<dbReference type="FunCoup" id="A0A1E5R0D3">
    <property type="interactions" value="1484"/>
</dbReference>
<keyword evidence="5" id="KW-0503">Monooxygenase</keyword>
<feature type="chain" id="PRO_5009184548" evidence="6">
    <location>
        <begin position="17"/>
        <end position="535"/>
    </location>
</feature>
<dbReference type="OrthoDB" id="1470350at2759"/>
<gene>
    <name evidence="7" type="ORF">AWRI3579_g4514</name>
</gene>
<dbReference type="STRING" id="56408.A0A1E5R0D3"/>
<keyword evidence="6" id="KW-0732">Signal</keyword>
<dbReference type="PANTHER" id="PTHR24305">
    <property type="entry name" value="CYTOCHROME P450"/>
    <property type="match status" value="1"/>
</dbReference>
<feature type="unsure residue" description="D or N" evidence="7">
    <location>
        <position position="468"/>
    </location>
</feature>
<reference evidence="8" key="1">
    <citation type="journal article" date="2016" name="Genome Announc.">
        <title>Genome sequences of three species of Hanseniaspora isolated from spontaneous wine fermentations.</title>
        <authorList>
            <person name="Sternes P.R."/>
            <person name="Lee D."/>
            <person name="Kutyna D.R."/>
            <person name="Borneman A.R."/>
        </authorList>
    </citation>
    <scope>NUCLEOTIDE SEQUENCE [LARGE SCALE GENOMIC DNA]</scope>
    <source>
        <strain evidence="8">AWRI3579</strain>
    </source>
</reference>
<dbReference type="GO" id="GO:0004497">
    <property type="term" value="F:monooxygenase activity"/>
    <property type="evidence" value="ECO:0007669"/>
    <property type="project" value="UniProtKB-KW"/>
</dbReference>
<evidence type="ECO:0000256" key="5">
    <source>
        <dbReference type="RuleBase" id="RU000461"/>
    </source>
</evidence>
<dbReference type="AlphaFoldDB" id="A0A1E5R0D3"/>
<sequence>MLFVLLAVYYIYFTPPWNFPSTIPTIPFYVSFLPFFTKCDQEKIYSTYLQKPMEKHGAVKIYFGGRWNILLSHPKYLATIFKKEQTYAKSGNHLKVSKSVIAAYTGENVISAHGKIWRVFRNTMTLGLTQYDEKIFFTNATLFSDMIKSKLTEKEMLKPSMDSTLTLIASTGQETAVQKKQKCMDFQKTANDDSSKTLDMLGCNAEQTNCKSGTVAMTDPIQRLALANISEAALGLDFGTLGNGDPELHLQLKLVKSQIFQPLYLTFPFLDNLPIPSRVKARKDVAKFRETLLAKVTSSLMNNFEYEQTNFASSSLIKAERNQQITKDQLVNNLVIILVAGHENPQLLLTSLFFLFGKHPCWQKKIRKEVQESDKSFNSIEKLPLLTAFIYETIRMYPPLSQIINRCTVKKTALDHNIVVPKGAYVGYNVYGTGRNGKVWERPAVFDPYRWGHSIDEITDNWRHCKQDCTMAAFHGGNRACLGEKLALAEVKITFVEMLSKFEWRISPNWRERMTPAGPLCPAGLELCFQTLDPL</sequence>
<protein>
    <submittedName>
        <fullName evidence="7">Cytochrome P450-DIT2</fullName>
    </submittedName>
</protein>
<dbReference type="GO" id="GO:0016705">
    <property type="term" value="F:oxidoreductase activity, acting on paired donors, with incorporation or reduction of molecular oxygen"/>
    <property type="evidence" value="ECO:0007669"/>
    <property type="project" value="InterPro"/>
</dbReference>
<evidence type="ECO:0000313" key="7">
    <source>
        <dbReference type="EMBL" id="OEJ80359.1"/>
    </source>
</evidence>
<keyword evidence="2 4" id="KW-0479">Metal-binding</keyword>
<keyword evidence="5" id="KW-0560">Oxidoreductase</keyword>
<dbReference type="InterPro" id="IPR050121">
    <property type="entry name" value="Cytochrome_P450_monoxygenase"/>
</dbReference>
<dbReference type="Proteomes" id="UP000095728">
    <property type="component" value="Unassembled WGS sequence"/>
</dbReference>
<dbReference type="GO" id="GO:0005506">
    <property type="term" value="F:iron ion binding"/>
    <property type="evidence" value="ECO:0007669"/>
    <property type="project" value="InterPro"/>
</dbReference>
<comment type="cofactor">
    <cofactor evidence="1 4">
        <name>heme</name>
        <dbReference type="ChEBI" id="CHEBI:30413"/>
    </cofactor>
</comment>
<dbReference type="InterPro" id="IPR002401">
    <property type="entry name" value="Cyt_P450_E_grp-I"/>
</dbReference>
<dbReference type="InParanoid" id="A0A1E5R0D3"/>
<evidence type="ECO:0000256" key="3">
    <source>
        <dbReference type="ARBA" id="ARBA00023004"/>
    </source>
</evidence>
<evidence type="ECO:0000256" key="2">
    <source>
        <dbReference type="ARBA" id="ARBA00022723"/>
    </source>
</evidence>
<feature type="binding site" description="axial binding residue" evidence="4">
    <location>
        <position position="481"/>
    </location>
    <ligand>
        <name>heme</name>
        <dbReference type="ChEBI" id="CHEBI:30413"/>
    </ligand>
    <ligandPart>
        <name>Fe</name>
        <dbReference type="ChEBI" id="CHEBI:18248"/>
    </ligandPart>
</feature>
<dbReference type="SUPFAM" id="SSF48264">
    <property type="entry name" value="Cytochrome P450"/>
    <property type="match status" value="1"/>
</dbReference>
<dbReference type="Pfam" id="PF00067">
    <property type="entry name" value="p450"/>
    <property type="match status" value="1"/>
</dbReference>
<organism evidence="7 8">
    <name type="scientific">Hanseniaspora osmophila</name>
    <dbReference type="NCBI Taxonomy" id="56408"/>
    <lineage>
        <taxon>Eukaryota</taxon>
        <taxon>Fungi</taxon>
        <taxon>Dikarya</taxon>
        <taxon>Ascomycota</taxon>
        <taxon>Saccharomycotina</taxon>
        <taxon>Saccharomycetes</taxon>
        <taxon>Saccharomycodales</taxon>
        <taxon>Saccharomycodaceae</taxon>
        <taxon>Hanseniaspora</taxon>
    </lineage>
</organism>
<dbReference type="GO" id="GO:0020037">
    <property type="term" value="F:heme binding"/>
    <property type="evidence" value="ECO:0007669"/>
    <property type="project" value="InterPro"/>
</dbReference>
<dbReference type="InterPro" id="IPR036396">
    <property type="entry name" value="Cyt_P450_sf"/>
</dbReference>
<dbReference type="EMBL" id="LPNM01000012">
    <property type="protein sequence ID" value="OEJ80359.1"/>
    <property type="molecule type" value="Genomic_DNA"/>
</dbReference>
<dbReference type="InterPro" id="IPR001128">
    <property type="entry name" value="Cyt_P450"/>
</dbReference>
<feature type="signal peptide" evidence="6">
    <location>
        <begin position="1"/>
        <end position="16"/>
    </location>
</feature>
<accession>A0A1E5R0D3</accession>
<dbReference type="PRINTS" id="PR00463">
    <property type="entry name" value="EP450I"/>
</dbReference>
<dbReference type="PROSITE" id="PS00086">
    <property type="entry name" value="CYTOCHROME_P450"/>
    <property type="match status" value="1"/>
</dbReference>
<evidence type="ECO:0000256" key="1">
    <source>
        <dbReference type="ARBA" id="ARBA00001971"/>
    </source>
</evidence>
<comment type="caution">
    <text evidence="7">The sequence shown here is derived from an EMBL/GenBank/DDBJ whole genome shotgun (WGS) entry which is preliminary data.</text>
</comment>
<evidence type="ECO:0000256" key="4">
    <source>
        <dbReference type="PIRSR" id="PIRSR602401-1"/>
    </source>
</evidence>
<dbReference type="Gene3D" id="1.10.630.10">
    <property type="entry name" value="Cytochrome P450"/>
    <property type="match status" value="1"/>
</dbReference>
<dbReference type="PANTHER" id="PTHR24305:SF223">
    <property type="entry name" value="CYTOCHROME P450-DIT2"/>
    <property type="match status" value="1"/>
</dbReference>
<keyword evidence="4 5" id="KW-0349">Heme</keyword>
<evidence type="ECO:0000313" key="8">
    <source>
        <dbReference type="Proteomes" id="UP000095728"/>
    </source>
</evidence>
<comment type="similarity">
    <text evidence="5">Belongs to the cytochrome P450 family.</text>
</comment>
<name>A0A1E5R0D3_9ASCO</name>
<proteinExistence type="inferred from homology"/>
<evidence type="ECO:0000256" key="6">
    <source>
        <dbReference type="SAM" id="SignalP"/>
    </source>
</evidence>
<dbReference type="CDD" id="cd11070">
    <property type="entry name" value="CYP56-like"/>
    <property type="match status" value="1"/>
</dbReference>
<keyword evidence="3 4" id="KW-0408">Iron</keyword>
<dbReference type="InterPro" id="IPR017972">
    <property type="entry name" value="Cyt_P450_CS"/>
</dbReference>
<dbReference type="PRINTS" id="PR00385">
    <property type="entry name" value="P450"/>
</dbReference>
<keyword evidence="8" id="KW-1185">Reference proteome</keyword>